<dbReference type="Gene3D" id="3.40.50.1240">
    <property type="entry name" value="Phosphoglycerate mutase-like"/>
    <property type="match status" value="1"/>
</dbReference>
<evidence type="ECO:0000313" key="8">
    <source>
        <dbReference type="EMBL" id="CAB5047013.1"/>
    </source>
</evidence>
<evidence type="ECO:0000313" key="4">
    <source>
        <dbReference type="EMBL" id="CAB4601134.1"/>
    </source>
</evidence>
<dbReference type="InterPro" id="IPR050275">
    <property type="entry name" value="PGM_Phosphatase"/>
</dbReference>
<evidence type="ECO:0000313" key="6">
    <source>
        <dbReference type="EMBL" id="CAB4769771.1"/>
    </source>
</evidence>
<proteinExistence type="predicted"/>
<dbReference type="GO" id="GO:0005737">
    <property type="term" value="C:cytoplasm"/>
    <property type="evidence" value="ECO:0007669"/>
    <property type="project" value="TreeGrafter"/>
</dbReference>
<dbReference type="SMART" id="SM00855">
    <property type="entry name" value="PGAM"/>
    <property type="match status" value="1"/>
</dbReference>
<protein>
    <submittedName>
        <fullName evidence="5">Unannotated protein</fullName>
    </submittedName>
</protein>
<dbReference type="AlphaFoldDB" id="A0A6J6JN54"/>
<dbReference type="EMBL" id="CAEZUK010000103">
    <property type="protein sequence ID" value="CAB4601134.1"/>
    <property type="molecule type" value="Genomic_DNA"/>
</dbReference>
<dbReference type="PANTHER" id="PTHR48100:SF1">
    <property type="entry name" value="HISTIDINE PHOSPHATASE FAMILY PROTEIN-RELATED"/>
    <property type="match status" value="1"/>
</dbReference>
<dbReference type="CDD" id="cd07067">
    <property type="entry name" value="HP_PGM_like"/>
    <property type="match status" value="1"/>
</dbReference>
<name>A0A6J6JN54_9ZZZZ</name>
<evidence type="ECO:0000313" key="9">
    <source>
        <dbReference type="EMBL" id="CAB5113547.1"/>
    </source>
</evidence>
<dbReference type="PANTHER" id="PTHR48100">
    <property type="entry name" value="BROAD-SPECIFICITY PHOSPHATASE YOR283W-RELATED"/>
    <property type="match status" value="1"/>
</dbReference>
<dbReference type="SUPFAM" id="SSF53254">
    <property type="entry name" value="Phosphoglycerate mutase-like"/>
    <property type="match status" value="1"/>
</dbReference>
<accession>A0A6J6JN54</accession>
<dbReference type="EMBL" id="CAFBQJ010000052">
    <property type="protein sequence ID" value="CAB5047013.1"/>
    <property type="molecule type" value="Genomic_DNA"/>
</dbReference>
<evidence type="ECO:0000313" key="3">
    <source>
        <dbReference type="EMBL" id="CAB4537364.1"/>
    </source>
</evidence>
<dbReference type="PROSITE" id="PS00175">
    <property type="entry name" value="PG_MUTASE"/>
    <property type="match status" value="1"/>
</dbReference>
<dbReference type="InterPro" id="IPR029033">
    <property type="entry name" value="His_PPase_superfam"/>
</dbReference>
<sequence length="206" mass="22843">MTNTRVLVLRHGQSEWNALGRWQGQANPPLTSLGIQQATDAAGLLATECPHFDLVITSKLERAHLTGQTIAQILGVPTVHVDNRWQENDAGEWQGLTPDEIRVQWPGYLESGRRPPHFETEESTNQRVGAALNNIAEENRGKCILVISHGGVLRLLRAHLGGQDQRFPNLSGSWFEHNESSGWHLGSLLYPLQLIADDLRNNGAVE</sequence>
<dbReference type="EMBL" id="CAEZVL010000182">
    <property type="protein sequence ID" value="CAB4637229.1"/>
    <property type="molecule type" value="Genomic_DNA"/>
</dbReference>
<evidence type="ECO:0000256" key="1">
    <source>
        <dbReference type="ARBA" id="ARBA00023152"/>
    </source>
</evidence>
<dbReference type="EMBL" id="CAEZSL010000034">
    <property type="protein sequence ID" value="CAB4537364.1"/>
    <property type="molecule type" value="Genomic_DNA"/>
</dbReference>
<dbReference type="EMBL" id="CAEZZV010000014">
    <property type="protein sequence ID" value="CAB4769771.1"/>
    <property type="molecule type" value="Genomic_DNA"/>
</dbReference>
<evidence type="ECO:0000313" key="5">
    <source>
        <dbReference type="EMBL" id="CAB4637229.1"/>
    </source>
</evidence>
<gene>
    <name evidence="3" type="ORF">UFOPK1421_00446</name>
    <name evidence="4" type="ORF">UFOPK1820_00738</name>
    <name evidence="5" type="ORF">UFOPK1960_01061</name>
    <name evidence="6" type="ORF">UFOPK2921_00195</name>
    <name evidence="7" type="ORF">UFOPK3889_00392</name>
    <name evidence="8" type="ORF">UFOPK4275_00422</name>
    <name evidence="9" type="ORF">UFOPK4422_00307</name>
</gene>
<organism evidence="5">
    <name type="scientific">freshwater metagenome</name>
    <dbReference type="NCBI Taxonomy" id="449393"/>
    <lineage>
        <taxon>unclassified sequences</taxon>
        <taxon>metagenomes</taxon>
        <taxon>ecological metagenomes</taxon>
    </lineage>
</organism>
<keyword evidence="1" id="KW-0324">Glycolysis</keyword>
<evidence type="ECO:0000313" key="7">
    <source>
        <dbReference type="EMBL" id="CAB4968963.1"/>
    </source>
</evidence>
<reference evidence="5" key="1">
    <citation type="submission" date="2020-05" db="EMBL/GenBank/DDBJ databases">
        <authorList>
            <person name="Chiriac C."/>
            <person name="Salcher M."/>
            <person name="Ghai R."/>
            <person name="Kavagutti S V."/>
        </authorList>
    </citation>
    <scope>NUCLEOTIDE SEQUENCE</scope>
</reference>
<dbReference type="EMBL" id="CAFBRX010000018">
    <property type="protein sequence ID" value="CAB5113547.1"/>
    <property type="molecule type" value="Genomic_DNA"/>
</dbReference>
<dbReference type="GO" id="GO:0016791">
    <property type="term" value="F:phosphatase activity"/>
    <property type="evidence" value="ECO:0007669"/>
    <property type="project" value="TreeGrafter"/>
</dbReference>
<keyword evidence="2" id="KW-0413">Isomerase</keyword>
<evidence type="ECO:0000256" key="2">
    <source>
        <dbReference type="ARBA" id="ARBA00023235"/>
    </source>
</evidence>
<dbReference type="Pfam" id="PF00300">
    <property type="entry name" value="His_Phos_1"/>
    <property type="match status" value="1"/>
</dbReference>
<dbReference type="InterPro" id="IPR013078">
    <property type="entry name" value="His_Pase_superF_clade-1"/>
</dbReference>
<dbReference type="EMBL" id="CAFBNZ010000049">
    <property type="protein sequence ID" value="CAB4968963.1"/>
    <property type="molecule type" value="Genomic_DNA"/>
</dbReference>
<dbReference type="InterPro" id="IPR001345">
    <property type="entry name" value="PG/BPGM_mutase_AS"/>
</dbReference>